<proteinExistence type="predicted"/>
<dbReference type="EMBL" id="CAJVQB010116272">
    <property type="protein sequence ID" value="CAG8852804.1"/>
    <property type="molecule type" value="Genomic_DNA"/>
</dbReference>
<accession>A0ABN7XEW4</accession>
<sequence>TSSGLAQPQQNGLNESMEEEAFENTHNEEETNQEGEQKECLKDAADIKALLKKIKHLREDFERARDQFEYNALCTIENDSDLALSTSTGDETARHIESARTKKLDRTVVLNVAKEYDWEVAVELPQSKSEGLSVYDEIIERARQAASLKQQGKRKYSNENSFRASEFYEKSGFKSRSHWRQGPYSSDRERN</sequence>
<feature type="compositionally biased region" description="Basic and acidic residues" evidence="1">
    <location>
        <begin position="23"/>
        <end position="40"/>
    </location>
</feature>
<dbReference type="Proteomes" id="UP000789901">
    <property type="component" value="Unassembled WGS sequence"/>
</dbReference>
<feature type="compositionally biased region" description="Polar residues" evidence="1">
    <location>
        <begin position="1"/>
        <end position="14"/>
    </location>
</feature>
<gene>
    <name evidence="2" type="ORF">GMARGA_LOCUS41625</name>
</gene>
<keyword evidence="3" id="KW-1185">Reference proteome</keyword>
<evidence type="ECO:0000256" key="1">
    <source>
        <dbReference type="SAM" id="MobiDB-lite"/>
    </source>
</evidence>
<feature type="region of interest" description="Disordered" evidence="1">
    <location>
        <begin position="170"/>
        <end position="191"/>
    </location>
</feature>
<reference evidence="2 3" key="1">
    <citation type="submission" date="2021-06" db="EMBL/GenBank/DDBJ databases">
        <authorList>
            <person name="Kallberg Y."/>
            <person name="Tangrot J."/>
            <person name="Rosling A."/>
        </authorList>
    </citation>
    <scope>NUCLEOTIDE SEQUENCE [LARGE SCALE GENOMIC DNA]</scope>
    <source>
        <strain evidence="2 3">120-4 pot B 10/14</strain>
    </source>
</reference>
<comment type="caution">
    <text evidence="2">The sequence shown here is derived from an EMBL/GenBank/DDBJ whole genome shotgun (WGS) entry which is preliminary data.</text>
</comment>
<feature type="region of interest" description="Disordered" evidence="1">
    <location>
        <begin position="1"/>
        <end position="40"/>
    </location>
</feature>
<protein>
    <submittedName>
        <fullName evidence="2">14701_t:CDS:1</fullName>
    </submittedName>
</protein>
<organism evidence="2 3">
    <name type="scientific">Gigaspora margarita</name>
    <dbReference type="NCBI Taxonomy" id="4874"/>
    <lineage>
        <taxon>Eukaryota</taxon>
        <taxon>Fungi</taxon>
        <taxon>Fungi incertae sedis</taxon>
        <taxon>Mucoromycota</taxon>
        <taxon>Glomeromycotina</taxon>
        <taxon>Glomeromycetes</taxon>
        <taxon>Diversisporales</taxon>
        <taxon>Gigasporaceae</taxon>
        <taxon>Gigaspora</taxon>
    </lineage>
</organism>
<feature type="non-terminal residue" evidence="2">
    <location>
        <position position="1"/>
    </location>
</feature>
<evidence type="ECO:0000313" key="3">
    <source>
        <dbReference type="Proteomes" id="UP000789901"/>
    </source>
</evidence>
<evidence type="ECO:0000313" key="2">
    <source>
        <dbReference type="EMBL" id="CAG8852804.1"/>
    </source>
</evidence>
<name>A0ABN7XEW4_GIGMA</name>